<dbReference type="InterPro" id="IPR023827">
    <property type="entry name" value="Peptidase_S8_Asp-AS"/>
</dbReference>
<evidence type="ECO:0000259" key="5">
    <source>
        <dbReference type="Pfam" id="PF00082"/>
    </source>
</evidence>
<reference evidence="6" key="1">
    <citation type="submission" date="2013-05" db="EMBL/GenBank/DDBJ databases">
        <title>Genome assembly of Cystobacter fuscus DSM 2262.</title>
        <authorList>
            <person name="Sharma G."/>
            <person name="Khatri I."/>
            <person name="Kaur C."/>
            <person name="Mayilraj S."/>
            <person name="Subramanian S."/>
        </authorList>
    </citation>
    <scope>NUCLEOTIDE SEQUENCE [LARGE SCALE GENOMIC DNA]</scope>
    <source>
        <strain evidence="6">DSM 2262</strain>
    </source>
</reference>
<comment type="similarity">
    <text evidence="1">Belongs to the peptidase S8 family.</text>
</comment>
<dbReference type="InterPro" id="IPR015500">
    <property type="entry name" value="Peptidase_S8_subtilisin-rel"/>
</dbReference>
<evidence type="ECO:0000313" key="7">
    <source>
        <dbReference type="Proteomes" id="UP000011682"/>
    </source>
</evidence>
<protein>
    <recommendedName>
        <fullName evidence="5">Peptidase S8/S53 domain-containing protein</fullName>
    </recommendedName>
</protein>
<dbReference type="InterPro" id="IPR034074">
    <property type="entry name" value="Y4bN_pept_dom"/>
</dbReference>
<dbReference type="EMBL" id="ANAH02000067">
    <property type="protein sequence ID" value="EPX55859.1"/>
    <property type="molecule type" value="Genomic_DNA"/>
</dbReference>
<sequence>MAEEKPEKLRHLLVQGTGTSYDYVSPLSVPHSRTPPARDRAAHGQRLLREYGAAFKTGIMARGGGADVPGVSLTVRGEPGSELPFESLDSRRSDGPRVLAVREVEGTTVAQVFVPQGGFQIIEEKLRDYLRKDTRKGKPANESLVASIASFQLAALQELWTDPELPFPAPSQPMAWEAWLRDPSEELLSSFLLLCRQHGLVTGERSLEFPDRRVLLVSGTATQLSSFAILDTLAELRPARTPPTEFVEMPSREQGEWSRELLSRLVLPASDPPVVCVLDTGVSNNHPLLAPLLPAANMFAYRKNWGLADHDGHGTEMAGLAGYGDLIDALESKMRVALEVGLESVKILPPPPAANPPELYGAITADAAGQVEVAAPERLRVFSMSVSTSNGRTGGRPSSWSAEIDRLAAGVEDGRQRLYCICAGNADPDGYPHYPEGIMTGKPLDPAQAWNALTIGAYTERDIIAEPALSGWLPIAPHGDISPTSTSSMTFDRGWPNKPDLVLEGGNVALSPGGTLPPDASIPSLSLLTTDRMSRGRLFTYTNATSAATAQAARMAAHLWAEYPTLRPETIRALLVHSARWTPAMLSRIHNKDHRIRLYGYGVPSLARARWSARDVLTLIVEDELRPFKAGKLPAQMRLHEFPWPVEELQRLGAADVRLRVTLSYFIEPNPAQRGWMGRFRYQSHGLRFSVRRPTESNSAFSARLSKAMQDEGYTSSTGTDPGWELKGARRNRGSIHSDVWHGSAAELASRQVLAVLPVGGWKADARRAEKPTSVRFSLVVSIETDETEVDLYTPVANELGVPIAVES</sequence>
<dbReference type="GO" id="GO:0006508">
    <property type="term" value="P:proteolysis"/>
    <property type="evidence" value="ECO:0007669"/>
    <property type="project" value="UniProtKB-KW"/>
</dbReference>
<dbReference type="InterPro" id="IPR036852">
    <property type="entry name" value="Peptidase_S8/S53_dom_sf"/>
</dbReference>
<organism evidence="6 7">
    <name type="scientific">Cystobacter fuscus (strain ATCC 25194 / DSM 2262 / NBRC 100088 / M29)</name>
    <dbReference type="NCBI Taxonomy" id="1242864"/>
    <lineage>
        <taxon>Bacteria</taxon>
        <taxon>Pseudomonadati</taxon>
        <taxon>Myxococcota</taxon>
        <taxon>Myxococcia</taxon>
        <taxon>Myxococcales</taxon>
        <taxon>Cystobacterineae</taxon>
        <taxon>Archangiaceae</taxon>
        <taxon>Cystobacter</taxon>
    </lineage>
</organism>
<dbReference type="GO" id="GO:0004252">
    <property type="term" value="F:serine-type endopeptidase activity"/>
    <property type="evidence" value="ECO:0007669"/>
    <property type="project" value="InterPro"/>
</dbReference>
<dbReference type="AlphaFoldDB" id="S9Q3F8"/>
<dbReference type="RefSeq" id="WP_002631847.1">
    <property type="nucleotide sequence ID" value="NZ_ANAH02000067.1"/>
</dbReference>
<dbReference type="eggNOG" id="COG1404">
    <property type="taxonomic scope" value="Bacteria"/>
</dbReference>
<evidence type="ECO:0000256" key="2">
    <source>
        <dbReference type="ARBA" id="ARBA00022670"/>
    </source>
</evidence>
<name>S9Q3F8_CYSF2</name>
<proteinExistence type="inferred from homology"/>
<comment type="caution">
    <text evidence="6">The sequence shown here is derived from an EMBL/GenBank/DDBJ whole genome shotgun (WGS) entry which is preliminary data.</text>
</comment>
<evidence type="ECO:0000256" key="4">
    <source>
        <dbReference type="ARBA" id="ARBA00022825"/>
    </source>
</evidence>
<dbReference type="PANTHER" id="PTHR43806">
    <property type="entry name" value="PEPTIDASE S8"/>
    <property type="match status" value="1"/>
</dbReference>
<evidence type="ECO:0000256" key="1">
    <source>
        <dbReference type="ARBA" id="ARBA00011073"/>
    </source>
</evidence>
<dbReference type="Proteomes" id="UP000011682">
    <property type="component" value="Unassembled WGS sequence"/>
</dbReference>
<accession>S9Q3F8</accession>
<dbReference type="PROSITE" id="PS00136">
    <property type="entry name" value="SUBTILASE_ASP"/>
    <property type="match status" value="1"/>
</dbReference>
<dbReference type="OrthoDB" id="9768989at2"/>
<feature type="domain" description="Peptidase S8/S53" evidence="5">
    <location>
        <begin position="273"/>
        <end position="602"/>
    </location>
</feature>
<dbReference type="Pfam" id="PF00082">
    <property type="entry name" value="Peptidase_S8"/>
    <property type="match status" value="1"/>
</dbReference>
<dbReference type="CDD" id="cd04847">
    <property type="entry name" value="Peptidases_S8_Subtilisin_like_2"/>
    <property type="match status" value="1"/>
</dbReference>
<evidence type="ECO:0000256" key="3">
    <source>
        <dbReference type="ARBA" id="ARBA00022801"/>
    </source>
</evidence>
<keyword evidence="4" id="KW-0720">Serine protease</keyword>
<keyword evidence="3" id="KW-0378">Hydrolase</keyword>
<gene>
    <name evidence="6" type="ORF">D187_008114</name>
</gene>
<evidence type="ECO:0000313" key="6">
    <source>
        <dbReference type="EMBL" id="EPX55859.1"/>
    </source>
</evidence>
<keyword evidence="7" id="KW-1185">Reference proteome</keyword>
<dbReference type="InterPro" id="IPR000209">
    <property type="entry name" value="Peptidase_S8/S53_dom"/>
</dbReference>
<dbReference type="PRINTS" id="PR00723">
    <property type="entry name" value="SUBTILISIN"/>
</dbReference>
<keyword evidence="2" id="KW-0645">Protease</keyword>
<dbReference type="PANTHER" id="PTHR43806:SF11">
    <property type="entry name" value="CEREVISIN-RELATED"/>
    <property type="match status" value="1"/>
</dbReference>
<dbReference type="Gene3D" id="3.40.50.200">
    <property type="entry name" value="Peptidase S8/S53 domain"/>
    <property type="match status" value="1"/>
</dbReference>
<dbReference type="SUPFAM" id="SSF52743">
    <property type="entry name" value="Subtilisin-like"/>
    <property type="match status" value="1"/>
</dbReference>
<dbReference type="InterPro" id="IPR050131">
    <property type="entry name" value="Peptidase_S8_subtilisin-like"/>
</dbReference>